<evidence type="ECO:0008006" key="13">
    <source>
        <dbReference type="Google" id="ProtNLM"/>
    </source>
</evidence>
<dbReference type="GO" id="GO:0015031">
    <property type="term" value="P:protein transport"/>
    <property type="evidence" value="ECO:0007669"/>
    <property type="project" value="UniProtKB-KW"/>
</dbReference>
<feature type="region of interest" description="Disordered" evidence="9">
    <location>
        <begin position="14"/>
        <end position="58"/>
    </location>
</feature>
<keyword evidence="6 10" id="KW-1133">Transmembrane helix</keyword>
<feature type="transmembrane region" description="Helical" evidence="10">
    <location>
        <begin position="116"/>
        <end position="140"/>
    </location>
</feature>
<evidence type="ECO:0000256" key="6">
    <source>
        <dbReference type="ARBA" id="ARBA00022989"/>
    </source>
</evidence>
<proteinExistence type="inferred from homology"/>
<dbReference type="PANTHER" id="PTHR12952">
    <property type="entry name" value="SYS1"/>
    <property type="match status" value="1"/>
</dbReference>
<keyword evidence="8 10" id="KW-0472">Membrane</keyword>
<feature type="compositionally biased region" description="Low complexity" evidence="9">
    <location>
        <begin position="14"/>
        <end position="47"/>
    </location>
</feature>
<evidence type="ECO:0000313" key="12">
    <source>
        <dbReference type="Proteomes" id="UP001530315"/>
    </source>
</evidence>
<accession>A0ABD3QFK0</accession>
<dbReference type="GO" id="GO:0000139">
    <property type="term" value="C:Golgi membrane"/>
    <property type="evidence" value="ECO:0007669"/>
    <property type="project" value="UniProtKB-SubCell"/>
</dbReference>
<evidence type="ECO:0000256" key="1">
    <source>
        <dbReference type="ARBA" id="ARBA00004653"/>
    </source>
</evidence>
<keyword evidence="3" id="KW-0813">Transport</keyword>
<feature type="transmembrane region" description="Helical" evidence="10">
    <location>
        <begin position="174"/>
        <end position="193"/>
    </location>
</feature>
<feature type="transmembrane region" description="Helical" evidence="10">
    <location>
        <begin position="74"/>
        <end position="96"/>
    </location>
</feature>
<evidence type="ECO:0000256" key="4">
    <source>
        <dbReference type="ARBA" id="ARBA00022692"/>
    </source>
</evidence>
<evidence type="ECO:0000256" key="8">
    <source>
        <dbReference type="ARBA" id="ARBA00023136"/>
    </source>
</evidence>
<keyword evidence="4 10" id="KW-0812">Transmembrane</keyword>
<reference evidence="11 12" key="1">
    <citation type="submission" date="2024-10" db="EMBL/GenBank/DDBJ databases">
        <title>Updated reference genomes for cyclostephanoid diatoms.</title>
        <authorList>
            <person name="Roberts W.R."/>
            <person name="Alverson A.J."/>
        </authorList>
    </citation>
    <scope>NUCLEOTIDE SEQUENCE [LARGE SCALE GENOMIC DNA]</scope>
    <source>
        <strain evidence="11 12">AJA276-08</strain>
    </source>
</reference>
<comment type="subcellular location">
    <subcellularLocation>
        <location evidence="1">Golgi apparatus membrane</location>
        <topology evidence="1">Multi-pass membrane protein</topology>
    </subcellularLocation>
</comment>
<evidence type="ECO:0000256" key="2">
    <source>
        <dbReference type="ARBA" id="ARBA00008160"/>
    </source>
</evidence>
<organism evidence="11 12">
    <name type="scientific">Stephanodiscus triporus</name>
    <dbReference type="NCBI Taxonomy" id="2934178"/>
    <lineage>
        <taxon>Eukaryota</taxon>
        <taxon>Sar</taxon>
        <taxon>Stramenopiles</taxon>
        <taxon>Ochrophyta</taxon>
        <taxon>Bacillariophyta</taxon>
        <taxon>Coscinodiscophyceae</taxon>
        <taxon>Thalassiosirophycidae</taxon>
        <taxon>Stephanodiscales</taxon>
        <taxon>Stephanodiscaceae</taxon>
        <taxon>Stephanodiscus</taxon>
    </lineage>
</organism>
<dbReference type="InterPro" id="IPR019185">
    <property type="entry name" value="Integral_membrane_SYS1-rel"/>
</dbReference>
<comment type="caution">
    <text evidence="11">The sequence shown here is derived from an EMBL/GenBank/DDBJ whole genome shotgun (WGS) entry which is preliminary data.</text>
</comment>
<evidence type="ECO:0000256" key="5">
    <source>
        <dbReference type="ARBA" id="ARBA00022927"/>
    </source>
</evidence>
<keyword evidence="7" id="KW-0333">Golgi apparatus</keyword>
<evidence type="ECO:0000256" key="10">
    <source>
        <dbReference type="SAM" id="Phobius"/>
    </source>
</evidence>
<comment type="similarity">
    <text evidence="2">Belongs to the SYS1 family.</text>
</comment>
<evidence type="ECO:0000256" key="9">
    <source>
        <dbReference type="SAM" id="MobiDB-lite"/>
    </source>
</evidence>
<evidence type="ECO:0000256" key="3">
    <source>
        <dbReference type="ARBA" id="ARBA00022448"/>
    </source>
</evidence>
<dbReference type="AlphaFoldDB" id="A0ABD3QFK0"/>
<gene>
    <name evidence="11" type="ORF">ACHAW5_005467</name>
</gene>
<name>A0ABD3QFK0_9STRA</name>
<dbReference type="Pfam" id="PF09801">
    <property type="entry name" value="SYS1"/>
    <property type="match status" value="1"/>
</dbReference>
<dbReference type="Proteomes" id="UP001530315">
    <property type="component" value="Unassembled WGS sequence"/>
</dbReference>
<dbReference type="PANTHER" id="PTHR12952:SF0">
    <property type="entry name" value="PROTEIN SYS1 HOMOLOG"/>
    <property type="match status" value="1"/>
</dbReference>
<evidence type="ECO:0000256" key="7">
    <source>
        <dbReference type="ARBA" id="ARBA00023034"/>
    </source>
</evidence>
<feature type="transmembrane region" description="Helical" evidence="10">
    <location>
        <begin position="147"/>
        <end position="168"/>
    </location>
</feature>
<sequence length="206" mass="22540">MAIQRSNIIAANINGTTTPSSSSSSSSSNNNGVGTVSSSSSHRSNGSGLAGPPMSQQQQHQQQSFNPKLILSQILCLQCFHYLVLGCIFQMNHVLFATSVTIDRIFTDEYLDVWSALGWIDNAAVLTSSFVGSLLLAVIVEKSKKCLDFSVTLFVIHVVLCSVYSRGLPATWDWWIVHFAGMIMMVVLGEYFCSKRELSDIPLLVL</sequence>
<protein>
    <recommendedName>
        <fullName evidence="13">Protein SYS1 homolog</fullName>
    </recommendedName>
</protein>
<dbReference type="EMBL" id="JALLAZ020000267">
    <property type="protein sequence ID" value="KAL3799190.1"/>
    <property type="molecule type" value="Genomic_DNA"/>
</dbReference>
<evidence type="ECO:0000313" key="11">
    <source>
        <dbReference type="EMBL" id="KAL3799190.1"/>
    </source>
</evidence>
<keyword evidence="5" id="KW-0653">Protein transport</keyword>
<keyword evidence="12" id="KW-1185">Reference proteome</keyword>